<dbReference type="EMBL" id="CM001475">
    <property type="protein sequence ID" value="EIC28292.1"/>
    <property type="molecule type" value="Genomic_DNA"/>
</dbReference>
<evidence type="ECO:0000313" key="3">
    <source>
        <dbReference type="Proteomes" id="UP000005090"/>
    </source>
</evidence>
<name>H8GMQ2_METAL</name>
<accession>H8GMQ2</accession>
<evidence type="ECO:0000256" key="1">
    <source>
        <dbReference type="SAM" id="Phobius"/>
    </source>
</evidence>
<reference evidence="2 3" key="1">
    <citation type="journal article" date="2013" name="Genome Announc.">
        <title>Genome Sequence of the Obligate Gammaproteobacterial Methanotroph Methylomicrobium album Strain BG8.</title>
        <authorList>
            <person name="Kits K.D."/>
            <person name="Kalyuzhnaya M.G."/>
            <person name="Klotz M.G."/>
            <person name="Jetten M.S."/>
            <person name="Op den Camp H.J."/>
            <person name="Vuilleumier S."/>
            <person name="Bringel F."/>
            <person name="Dispirito A.A."/>
            <person name="Murrell J.C."/>
            <person name="Bruce D."/>
            <person name="Cheng J.F."/>
            <person name="Copeland A."/>
            <person name="Goodwin L."/>
            <person name="Hauser L."/>
            <person name="Lajus A."/>
            <person name="Land M.L."/>
            <person name="Lapidus A."/>
            <person name="Lucas S."/>
            <person name="Medigue C."/>
            <person name="Pitluck S."/>
            <person name="Woyke T."/>
            <person name="Zeytun A."/>
            <person name="Stein L.Y."/>
        </authorList>
    </citation>
    <scope>NUCLEOTIDE SEQUENCE [LARGE SCALE GENOMIC DNA]</scope>
    <source>
        <strain evidence="2 3">BG8</strain>
    </source>
</reference>
<organism evidence="2 3">
    <name type="scientific">Methylomicrobium album BG8</name>
    <dbReference type="NCBI Taxonomy" id="686340"/>
    <lineage>
        <taxon>Bacteria</taxon>
        <taxon>Pseudomonadati</taxon>
        <taxon>Pseudomonadota</taxon>
        <taxon>Gammaproteobacteria</taxon>
        <taxon>Methylococcales</taxon>
        <taxon>Methylococcaceae</taxon>
        <taxon>Methylomicrobium</taxon>
    </lineage>
</organism>
<sequence>MKFLNWLLYEVHRWLGIALAVFMFAWFLTGIAIMYSTPATQSRIQQLAHAEALAPQPGWLSLGETWERSAAQRRAAAAERRVEAPGDADAADKQPAVPPAIADARLLRIAGAPVWLVEDTQGMRFALSANDGSLRETSAEQALQIAGDWFKAGDAAPPALRYLASVEKTIILRNQDTLRPFHHIAAEDGRELLISARTGEVLHASTRLERAFYWSGNWLHLLKPLEAVGLGEYRHAIQLGLGLFATVASLTGLIIGWLRWRPGFGGKPTYSQGRTQPYREFWAKWHFWSGLLGGTAALCWAFSGFLDTNPGKWFTEANYSQAELSRFLGGGELPAAMRDWRSGPSLASAEGGAEIVGLNWRRLGGEAILLAETREGGRLPLTGSGGGFGEAAVKAAVQRLAGETKVTSIETLLDYDSYYYPRHHQDLKDRPLPVYLAKLADDSGTLIYLDPQDGRLIGKFDRSRRVFRWLYSALHHWDFGWLYYRPIWDVWMLVWISFGLVLGASSLVIGWRRLKKSFAPKKQAVPRAVQAAKLKAENAV</sequence>
<dbReference type="PANTHER" id="PTHR34219">
    <property type="entry name" value="IRON-REGULATED INNER MEMBRANE PROTEIN-RELATED"/>
    <property type="match status" value="1"/>
</dbReference>
<dbReference type="Proteomes" id="UP000005090">
    <property type="component" value="Chromosome"/>
</dbReference>
<dbReference type="RefSeq" id="WP_005369180.1">
    <property type="nucleotide sequence ID" value="NZ_CM001475.1"/>
</dbReference>
<keyword evidence="1" id="KW-0472">Membrane</keyword>
<proteinExistence type="predicted"/>
<evidence type="ECO:0000313" key="2">
    <source>
        <dbReference type="EMBL" id="EIC28292.1"/>
    </source>
</evidence>
<keyword evidence="3" id="KW-1185">Reference proteome</keyword>
<dbReference type="STRING" id="686340.Metal_0438"/>
<dbReference type="AlphaFoldDB" id="H8GMQ2"/>
<dbReference type="HOGENOM" id="CLU_043268_0_0_6"/>
<feature type="transmembrane region" description="Helical" evidence="1">
    <location>
        <begin position="490"/>
        <end position="511"/>
    </location>
</feature>
<feature type="transmembrane region" description="Helical" evidence="1">
    <location>
        <begin position="239"/>
        <end position="260"/>
    </location>
</feature>
<evidence type="ECO:0008006" key="4">
    <source>
        <dbReference type="Google" id="ProtNLM"/>
    </source>
</evidence>
<keyword evidence="1" id="KW-0812">Transmembrane</keyword>
<dbReference type="Pfam" id="PF03929">
    <property type="entry name" value="PepSY_TM"/>
    <property type="match status" value="1"/>
</dbReference>
<feature type="transmembrane region" description="Helical" evidence="1">
    <location>
        <begin position="14"/>
        <end position="35"/>
    </location>
</feature>
<dbReference type="eggNOG" id="COG3182">
    <property type="taxonomic scope" value="Bacteria"/>
</dbReference>
<protein>
    <recommendedName>
        <fullName evidence="4">Iron-regulated membrane protein</fullName>
    </recommendedName>
</protein>
<gene>
    <name evidence="2" type="ORF">Metal_0438</name>
</gene>
<dbReference type="InterPro" id="IPR005625">
    <property type="entry name" value="PepSY-ass_TM"/>
</dbReference>
<keyword evidence="1" id="KW-1133">Transmembrane helix</keyword>
<dbReference type="PANTHER" id="PTHR34219:SF6">
    <property type="entry name" value="BLR3280 PROTEIN"/>
    <property type="match status" value="1"/>
</dbReference>